<proteinExistence type="predicted"/>
<evidence type="ECO:0000313" key="1">
    <source>
        <dbReference type="EMBL" id="KTD68380.1"/>
    </source>
</evidence>
<keyword evidence="2" id="KW-1185">Reference proteome</keyword>
<gene>
    <name evidence="1" type="primary">legLC_2</name>
    <name evidence="1" type="ORF">Lste_1538</name>
</gene>
<organism evidence="1 2">
    <name type="scientific">Legionella steelei</name>
    <dbReference type="NCBI Taxonomy" id="947033"/>
    <lineage>
        <taxon>Bacteria</taxon>
        <taxon>Pseudomonadati</taxon>
        <taxon>Pseudomonadota</taxon>
        <taxon>Gammaproteobacteria</taxon>
        <taxon>Legionellales</taxon>
        <taxon>Legionellaceae</taxon>
        <taxon>Legionella</taxon>
    </lineage>
</organism>
<dbReference type="InterPro" id="IPR032675">
    <property type="entry name" value="LRR_dom_sf"/>
</dbReference>
<dbReference type="PATRIC" id="fig|947033.5.peg.1634"/>
<dbReference type="Gene3D" id="3.80.10.10">
    <property type="entry name" value="Ribonuclease Inhibitor"/>
    <property type="match status" value="1"/>
</dbReference>
<reference evidence="1 2" key="1">
    <citation type="submission" date="2015-11" db="EMBL/GenBank/DDBJ databases">
        <title>Genomic analysis of 38 Legionella species identifies large and diverse effector repertoires.</title>
        <authorList>
            <person name="Burstein D."/>
            <person name="Amaro F."/>
            <person name="Zusman T."/>
            <person name="Lifshitz Z."/>
            <person name="Cohen O."/>
            <person name="Gilbert J.A."/>
            <person name="Pupko T."/>
            <person name="Shuman H.A."/>
            <person name="Segal G."/>
        </authorList>
    </citation>
    <scope>NUCLEOTIDE SEQUENCE [LARGE SCALE GENOMIC DNA]</scope>
    <source>
        <strain evidence="1 2">IMVS3376</strain>
    </source>
</reference>
<dbReference type="Proteomes" id="UP000054926">
    <property type="component" value="Unassembled WGS sequence"/>
</dbReference>
<comment type="caution">
    <text evidence="1">The sequence shown here is derived from an EMBL/GenBank/DDBJ whole genome shotgun (WGS) entry which is preliminary data.</text>
</comment>
<sequence length="55" mass="5871">MGTVLGALKDFRVTHLNLGADELWKKSATDLATMLAALNNSRVTHLNLSGNCSSI</sequence>
<protein>
    <submittedName>
        <fullName evidence="1">Leucine-rich repeat-and coiled coil-containing protein</fullName>
    </submittedName>
</protein>
<accession>A0A0W0ZG76</accession>
<dbReference type="EMBL" id="LNYY01000019">
    <property type="protein sequence ID" value="KTD68380.1"/>
    <property type="molecule type" value="Genomic_DNA"/>
</dbReference>
<dbReference type="RefSeq" id="WP_157070714.1">
    <property type="nucleotide sequence ID" value="NZ_LNYY01000019.1"/>
</dbReference>
<name>A0A0W0ZG76_9GAMM</name>
<evidence type="ECO:0000313" key="2">
    <source>
        <dbReference type="Proteomes" id="UP000054926"/>
    </source>
</evidence>
<dbReference type="AlphaFoldDB" id="A0A0W0ZG76"/>
<dbReference type="SUPFAM" id="SSF52047">
    <property type="entry name" value="RNI-like"/>
    <property type="match status" value="1"/>
</dbReference>
<dbReference type="STRING" id="947033.Lste_1538"/>